<dbReference type="InterPro" id="IPR003741">
    <property type="entry name" value="LUD_dom"/>
</dbReference>
<dbReference type="RefSeq" id="WP_135443599.1">
    <property type="nucleotide sequence ID" value="NZ_SRLE01000007.1"/>
</dbReference>
<dbReference type="SUPFAM" id="SSF100950">
    <property type="entry name" value="NagB/RpiA/CoA transferase-like"/>
    <property type="match status" value="1"/>
</dbReference>
<dbReference type="SUPFAM" id="SSF46548">
    <property type="entry name" value="alpha-helical ferredoxin"/>
    <property type="match status" value="1"/>
</dbReference>
<protein>
    <submittedName>
        <fullName evidence="9">Iron-sulfur cluster-binding protein</fullName>
    </submittedName>
</protein>
<evidence type="ECO:0000313" key="10">
    <source>
        <dbReference type="Proteomes" id="UP000298050"/>
    </source>
</evidence>
<dbReference type="Gene3D" id="1.10.1060.10">
    <property type="entry name" value="Alpha-helical ferredoxin"/>
    <property type="match status" value="1"/>
</dbReference>
<dbReference type="OrthoDB" id="5289041at2"/>
<keyword evidence="4" id="KW-0677">Repeat</keyword>
<dbReference type="InterPro" id="IPR009051">
    <property type="entry name" value="Helical_ferredxn"/>
</dbReference>
<dbReference type="PROSITE" id="PS00198">
    <property type="entry name" value="4FE4S_FER_1"/>
    <property type="match status" value="1"/>
</dbReference>
<organism evidence="9 10">
    <name type="scientific">Mangrovimicrobium sediminis</name>
    <dbReference type="NCBI Taxonomy" id="2562682"/>
    <lineage>
        <taxon>Bacteria</taxon>
        <taxon>Pseudomonadati</taxon>
        <taxon>Pseudomonadota</taxon>
        <taxon>Gammaproteobacteria</taxon>
        <taxon>Cellvibrionales</taxon>
        <taxon>Halieaceae</taxon>
        <taxon>Mangrovimicrobium</taxon>
    </lineage>
</organism>
<dbReference type="NCBIfam" id="TIGR00273">
    <property type="entry name" value="LutB/LldF family L-lactate oxidation iron-sulfur protein"/>
    <property type="match status" value="1"/>
</dbReference>
<dbReference type="Pfam" id="PF02589">
    <property type="entry name" value="LUD_dom"/>
    <property type="match status" value="1"/>
</dbReference>
<dbReference type="InterPro" id="IPR017900">
    <property type="entry name" value="4Fe4S_Fe_S_CS"/>
</dbReference>
<proteinExistence type="predicted"/>
<dbReference type="GO" id="GO:0006089">
    <property type="term" value="P:lactate metabolic process"/>
    <property type="evidence" value="ECO:0007669"/>
    <property type="project" value="InterPro"/>
</dbReference>
<dbReference type="Gene3D" id="3.40.50.10420">
    <property type="entry name" value="NagB/RpiA/CoA transferase-like"/>
    <property type="match status" value="1"/>
</dbReference>
<dbReference type="InterPro" id="IPR004452">
    <property type="entry name" value="LutB/LldF"/>
</dbReference>
<dbReference type="InterPro" id="IPR024185">
    <property type="entry name" value="FTHF_cligase-like_sf"/>
</dbReference>
<keyword evidence="3" id="KW-0479">Metal-binding</keyword>
<keyword evidence="1" id="KW-0813">Transport</keyword>
<feature type="domain" description="4Fe-4S ferredoxin-type" evidence="8">
    <location>
        <begin position="306"/>
        <end position="335"/>
    </location>
</feature>
<dbReference type="PANTHER" id="PTHR47153">
    <property type="entry name" value="LACTATE UTILIZATION PROTEIN B"/>
    <property type="match status" value="1"/>
</dbReference>
<sequence length="478" mass="53255">MNAQDPEHYSFIDAAQRALGDPAAVAQRDMLARVTPQLRERAVAGFGEFEALRQHLRRVRQHTLDNLDYYLPRFELEATHNGNRVHYAETARDLNGIVLDICREHGARRVAKGKSMVTEETELTASLEREGLHVVETDLGEYIVQLAGEKPAHIVGPARHKSIAQIRELFLAAHKLGERKLERAEDLVAEARQVMREHFLGAEVGIIGANALIAENGYSMLVTNEGNGDLCASLPKVLIVCTTLDRLLPRATDAAALQRLLVRSATGQDQTCYTSFYSGPRRAADADGPLETHIVLLDNHRSDILDSDYRDMLQCIRCGACLNHCPIFAAAGGHAYGSVYPGPMGSVLAPLLDSLETYAELPNACTSCGRCEEVCPAAIPLPDLLRDLRHDQQRAGITPQRWRRGMRLHAWLAGQPRLYHWLTARGIGLLNWLGRRRGAFRRLPFAGGWTGERDFPAPQRGTFMQQYRALQREVPDDE</sequence>
<evidence type="ECO:0000313" key="9">
    <source>
        <dbReference type="EMBL" id="TGD73438.1"/>
    </source>
</evidence>
<dbReference type="Pfam" id="PF13183">
    <property type="entry name" value="Fer4_8"/>
    <property type="match status" value="1"/>
</dbReference>
<accession>A0A4Z0M239</accession>
<evidence type="ECO:0000259" key="8">
    <source>
        <dbReference type="PROSITE" id="PS51379"/>
    </source>
</evidence>
<keyword evidence="5" id="KW-0249">Electron transport</keyword>
<name>A0A4Z0M239_9GAMM</name>
<feature type="domain" description="4Fe-4S ferredoxin-type" evidence="8">
    <location>
        <begin position="355"/>
        <end position="384"/>
    </location>
</feature>
<dbReference type="GO" id="GO:0051539">
    <property type="term" value="F:4 iron, 4 sulfur cluster binding"/>
    <property type="evidence" value="ECO:0007669"/>
    <property type="project" value="UniProtKB-KW"/>
</dbReference>
<keyword evidence="6" id="KW-0408">Iron</keyword>
<gene>
    <name evidence="9" type="ORF">E4634_10410</name>
</gene>
<dbReference type="AlphaFoldDB" id="A0A4Z0M239"/>
<reference evidence="9 10" key="1">
    <citation type="submission" date="2019-04" db="EMBL/GenBank/DDBJ databases">
        <title>Taxonomy of novel Haliea sp. from mangrove soil of West Coast of India.</title>
        <authorList>
            <person name="Verma A."/>
            <person name="Kumar P."/>
            <person name="Krishnamurthi S."/>
        </authorList>
    </citation>
    <scope>NUCLEOTIDE SEQUENCE [LARGE SCALE GENOMIC DNA]</scope>
    <source>
        <strain evidence="9 10">SAOS-164</strain>
    </source>
</reference>
<dbReference type="InterPro" id="IPR037171">
    <property type="entry name" value="NagB/RpiA_transferase-like"/>
</dbReference>
<dbReference type="PANTHER" id="PTHR47153:SF2">
    <property type="entry name" value="LACTATE UTILIZATION PROTEIN B"/>
    <property type="match status" value="1"/>
</dbReference>
<keyword evidence="7" id="KW-0411">Iron-sulfur</keyword>
<evidence type="ECO:0000256" key="7">
    <source>
        <dbReference type="ARBA" id="ARBA00023014"/>
    </source>
</evidence>
<evidence type="ECO:0000256" key="1">
    <source>
        <dbReference type="ARBA" id="ARBA00022448"/>
    </source>
</evidence>
<evidence type="ECO:0000256" key="5">
    <source>
        <dbReference type="ARBA" id="ARBA00022982"/>
    </source>
</evidence>
<keyword evidence="10" id="KW-1185">Reference proteome</keyword>
<comment type="caution">
    <text evidence="9">The sequence shown here is derived from an EMBL/GenBank/DDBJ whole genome shotgun (WGS) entry which is preliminary data.</text>
</comment>
<evidence type="ECO:0000256" key="3">
    <source>
        <dbReference type="ARBA" id="ARBA00022723"/>
    </source>
</evidence>
<dbReference type="InterPro" id="IPR017896">
    <property type="entry name" value="4Fe4S_Fe-S-bd"/>
</dbReference>
<evidence type="ECO:0000256" key="2">
    <source>
        <dbReference type="ARBA" id="ARBA00022485"/>
    </source>
</evidence>
<dbReference type="Proteomes" id="UP000298050">
    <property type="component" value="Unassembled WGS sequence"/>
</dbReference>
<dbReference type="GO" id="GO:0046872">
    <property type="term" value="F:metal ion binding"/>
    <property type="evidence" value="ECO:0007669"/>
    <property type="project" value="UniProtKB-KW"/>
</dbReference>
<dbReference type="PROSITE" id="PS51379">
    <property type="entry name" value="4FE4S_FER_2"/>
    <property type="match status" value="2"/>
</dbReference>
<dbReference type="EMBL" id="SRLE01000007">
    <property type="protein sequence ID" value="TGD73438.1"/>
    <property type="molecule type" value="Genomic_DNA"/>
</dbReference>
<evidence type="ECO:0000256" key="4">
    <source>
        <dbReference type="ARBA" id="ARBA00022737"/>
    </source>
</evidence>
<keyword evidence="2" id="KW-0004">4Fe-4S</keyword>
<evidence type="ECO:0000256" key="6">
    <source>
        <dbReference type="ARBA" id="ARBA00023004"/>
    </source>
</evidence>